<protein>
    <recommendedName>
        <fullName evidence="6">Cystatin domain-containing protein</fullName>
    </recommendedName>
</protein>
<dbReference type="Gene3D" id="3.10.450.10">
    <property type="match status" value="1"/>
</dbReference>
<evidence type="ECO:0000256" key="3">
    <source>
        <dbReference type="ARBA" id="ARBA00022490"/>
    </source>
</evidence>
<dbReference type="Proteomes" id="UP000695562">
    <property type="component" value="Unassembled WGS sequence"/>
</dbReference>
<dbReference type="GO" id="GO:0004869">
    <property type="term" value="F:cysteine-type endopeptidase inhibitor activity"/>
    <property type="evidence" value="ECO:0007669"/>
    <property type="project" value="UniProtKB-KW"/>
</dbReference>
<dbReference type="Pfam" id="PF00031">
    <property type="entry name" value="Cystatin"/>
    <property type="match status" value="1"/>
</dbReference>
<dbReference type="OrthoDB" id="30696at2759"/>
<sequence>MSMPGGISRHPLPITEEVKQAVEEVKPQVETKLSKTYCVFEPISYKKQVVAGVNYFVKVKTNDGYVHLRIFRDLKDHPTLKSIQQGKTLEDDITYF</sequence>
<organism evidence="7 8">
    <name type="scientific">Polysphondylium violaceum</name>
    <dbReference type="NCBI Taxonomy" id="133409"/>
    <lineage>
        <taxon>Eukaryota</taxon>
        <taxon>Amoebozoa</taxon>
        <taxon>Evosea</taxon>
        <taxon>Eumycetozoa</taxon>
        <taxon>Dictyostelia</taxon>
        <taxon>Dictyosteliales</taxon>
        <taxon>Dictyosteliaceae</taxon>
        <taxon>Polysphondylium</taxon>
    </lineage>
</organism>
<dbReference type="SUPFAM" id="SSF54403">
    <property type="entry name" value="Cystatin/monellin"/>
    <property type="match status" value="1"/>
</dbReference>
<reference evidence="7" key="1">
    <citation type="submission" date="2020-01" db="EMBL/GenBank/DDBJ databases">
        <title>Development of genomics and gene disruption for Polysphondylium violaceum indicates a role for the polyketide synthase stlB in stalk morphogenesis.</title>
        <authorList>
            <person name="Narita B."/>
            <person name="Kawabe Y."/>
            <person name="Kin K."/>
            <person name="Saito T."/>
            <person name="Gibbs R."/>
            <person name="Kuspa A."/>
            <person name="Muzny D."/>
            <person name="Queller D."/>
            <person name="Richards S."/>
            <person name="Strassman J."/>
            <person name="Sucgang R."/>
            <person name="Worley K."/>
            <person name="Schaap P."/>
        </authorList>
    </citation>
    <scope>NUCLEOTIDE SEQUENCE</scope>
    <source>
        <strain evidence="7">QSvi11</strain>
    </source>
</reference>
<dbReference type="InterPro" id="IPR046350">
    <property type="entry name" value="Cystatin_sf"/>
</dbReference>
<dbReference type="InterPro" id="IPR001713">
    <property type="entry name" value="Prot_inh_stefin"/>
</dbReference>
<evidence type="ECO:0000259" key="6">
    <source>
        <dbReference type="SMART" id="SM00043"/>
    </source>
</evidence>
<dbReference type="InterPro" id="IPR000010">
    <property type="entry name" value="Cystatin_dom"/>
</dbReference>
<keyword evidence="3" id="KW-0963">Cytoplasm</keyword>
<accession>A0A8J4PU94</accession>
<dbReference type="AlphaFoldDB" id="A0A8J4PU94"/>
<keyword evidence="4" id="KW-0646">Protease inhibitor</keyword>
<dbReference type="PROSITE" id="PS00287">
    <property type="entry name" value="CYSTATIN"/>
    <property type="match status" value="1"/>
</dbReference>
<evidence type="ECO:0000256" key="4">
    <source>
        <dbReference type="ARBA" id="ARBA00022690"/>
    </source>
</evidence>
<dbReference type="InterPro" id="IPR018073">
    <property type="entry name" value="Prot_inh_cystat_CS"/>
</dbReference>
<evidence type="ECO:0000256" key="2">
    <source>
        <dbReference type="ARBA" id="ARBA00009403"/>
    </source>
</evidence>
<evidence type="ECO:0000256" key="1">
    <source>
        <dbReference type="ARBA" id="ARBA00004496"/>
    </source>
</evidence>
<proteinExistence type="inferred from homology"/>
<feature type="domain" description="Cystatin" evidence="6">
    <location>
        <begin position="2"/>
        <end position="96"/>
    </location>
</feature>
<comment type="caution">
    <text evidence="7">The sequence shown here is derived from an EMBL/GenBank/DDBJ whole genome shotgun (WGS) entry which is preliminary data.</text>
</comment>
<dbReference type="PANTHER" id="PTHR11414">
    <property type="entry name" value="CYSTATIN FAMILY MEMBER"/>
    <property type="match status" value="1"/>
</dbReference>
<comment type="subcellular location">
    <subcellularLocation>
        <location evidence="1">Cytoplasm</location>
    </subcellularLocation>
</comment>
<dbReference type="EMBL" id="AJWJ01000216">
    <property type="protein sequence ID" value="KAF2073265.1"/>
    <property type="molecule type" value="Genomic_DNA"/>
</dbReference>
<gene>
    <name evidence="7" type="ORF">CYY_005427</name>
</gene>
<keyword evidence="8" id="KW-1185">Reference proteome</keyword>
<dbReference type="PRINTS" id="PR00295">
    <property type="entry name" value="STEFINA"/>
</dbReference>
<evidence type="ECO:0000313" key="8">
    <source>
        <dbReference type="Proteomes" id="UP000695562"/>
    </source>
</evidence>
<dbReference type="SMART" id="SM00043">
    <property type="entry name" value="CY"/>
    <property type="match status" value="1"/>
</dbReference>
<dbReference type="CDD" id="cd00042">
    <property type="entry name" value="CY"/>
    <property type="match status" value="1"/>
</dbReference>
<evidence type="ECO:0000256" key="5">
    <source>
        <dbReference type="ARBA" id="ARBA00022704"/>
    </source>
</evidence>
<comment type="similarity">
    <text evidence="2">Belongs to the cystatin family.</text>
</comment>
<dbReference type="PANTHER" id="PTHR11414:SF21">
    <property type="entry name" value="CYSTATIN 14A, TANDEM DUPLICATE 1-RELATED"/>
    <property type="match status" value="1"/>
</dbReference>
<keyword evidence="5" id="KW-0789">Thiol protease inhibitor</keyword>
<evidence type="ECO:0000313" key="7">
    <source>
        <dbReference type="EMBL" id="KAF2073265.1"/>
    </source>
</evidence>
<dbReference type="FunFam" id="3.10.450.10:FF:000001">
    <property type="entry name" value="Cystatin-A"/>
    <property type="match status" value="1"/>
</dbReference>
<name>A0A8J4PU94_9MYCE</name>
<dbReference type="GO" id="GO:0005829">
    <property type="term" value="C:cytosol"/>
    <property type="evidence" value="ECO:0007669"/>
    <property type="project" value="TreeGrafter"/>
</dbReference>